<dbReference type="AlphaFoldDB" id="A0AAD8DCH2"/>
<feature type="compositionally biased region" description="Basic and acidic residues" evidence="5">
    <location>
        <begin position="1029"/>
        <end position="1046"/>
    </location>
</feature>
<sequence length="1046" mass="117856">MNDKCMPAGEQSAPSAQETDRRQDEPLTKVENSGLSIGYDQPVPGTSAVQNRQGYCSCCQVLYNSLEQHILSTRHRDFVSNSRNNVSANSLMERFLQDVIQHHPYRYNDSRPTHADLPSLNLPLVPKEELSDVCCLPEDERETVGTREEMPSTDDESGPVILVKEVKSTMDNRQNERKALQTHKYNRSSVPGSTMPTEDLKKHSFSSVTVESNSPTQGFLHRTSSNTDSSLSENLLPHNQPCSSQAAQNPSVSRRSAIVANCDLKADINTELLKHNNNSISGTAFNILPAIKHISAGLDGPSFTISTSSAFGIPKHHSEQSQGEFADSQSYLRNMTGACSSQRACALGHPGTVMKIHSKEDQGYNRYKGQVLQGKDTVGETIEEVIRKHYYSIPTQETTFEDETSFHLLLGSLANPCNFSESGTSTEWDTPMKRDPGLLKDLGCLKEVHIDLEDKKYESQLSSVLHLHPEAEKKENDKKNEEGNVDIKECKHDKGFPPLPHIPQSFVGKTWSRIMYEDDLKIEALVREFRDGHFRCYFESESSANYEKKSKKQKQKVVANKTSTESNEASATKEAVPLFDHVNMYDDGDDDVDDYNHSSVLIPVCKTPLEKKPAKRTWRLASRCQVVKVSHGTQTSMVNYPVVKKRILRKYSDPTDARQAQYELDCEKTPDMKTRLCALKLPEAYSKIMSPLQPKSLVYVLSSPETTPCPLKPVCFRNTGRKRKSTESESTIRYKYKTTPLKFYDSLTNRILKTQPKGIALCKPKTFTHVRQLFRSLSPDIKQVNDSQKKDDLRSRLEADILSEKDSSASRRKPGFRSCSQSTLSRNRLILSPLNSSKPQTKGAMILSPQKHKTTEAFNVCKSRNPRRQALAKHNPKSAQRSARNKLTGPNSRTKSVRTRMSLKRQRIENKGTKRPDFVSASKTSNDTQTKRHQNGRKIRRTDNKKKNKLTKGLLSQGKPENKLEASRKTGLRSSLEKENPNIKVSEKSAVVLTERCKNPTEASRKQLENASRDNRRKLRSSRGKSCSKKGEPLVKRDLRPSSKSI</sequence>
<feature type="compositionally biased region" description="Basic residues" evidence="5">
    <location>
        <begin position="895"/>
        <end position="905"/>
    </location>
</feature>
<dbReference type="GO" id="GO:0008270">
    <property type="term" value="F:zinc ion binding"/>
    <property type="evidence" value="ECO:0007669"/>
    <property type="project" value="UniProtKB-KW"/>
</dbReference>
<dbReference type="Pfam" id="PF07535">
    <property type="entry name" value="zf-DBF"/>
    <property type="match status" value="1"/>
</dbReference>
<dbReference type="PROSITE" id="PS51265">
    <property type="entry name" value="ZF_DBF4"/>
    <property type="match status" value="1"/>
</dbReference>
<keyword evidence="3" id="KW-0862">Zinc</keyword>
<accession>A0AAD8DCH2</accession>
<organism evidence="7 8">
    <name type="scientific">Acipenser oxyrinchus oxyrinchus</name>
    <dbReference type="NCBI Taxonomy" id="40147"/>
    <lineage>
        <taxon>Eukaryota</taxon>
        <taxon>Metazoa</taxon>
        <taxon>Chordata</taxon>
        <taxon>Craniata</taxon>
        <taxon>Vertebrata</taxon>
        <taxon>Euteleostomi</taxon>
        <taxon>Actinopterygii</taxon>
        <taxon>Chondrostei</taxon>
        <taxon>Acipenseriformes</taxon>
        <taxon>Acipenseridae</taxon>
        <taxon>Acipenser</taxon>
    </lineage>
</organism>
<protein>
    <submittedName>
        <fullName evidence="7">DBF4-type zinc finger-containing protein 2 isoform X1</fullName>
    </submittedName>
</protein>
<evidence type="ECO:0000256" key="2">
    <source>
        <dbReference type="ARBA" id="ARBA00022771"/>
    </source>
</evidence>
<feature type="region of interest" description="Disordered" evidence="5">
    <location>
        <begin position="804"/>
        <end position="824"/>
    </location>
</feature>
<evidence type="ECO:0000256" key="1">
    <source>
        <dbReference type="ARBA" id="ARBA00022723"/>
    </source>
</evidence>
<feature type="domain" description="DBF4-type" evidence="6">
    <location>
        <begin position="49"/>
        <end position="98"/>
    </location>
</feature>
<keyword evidence="8" id="KW-1185">Reference proteome</keyword>
<feature type="compositionally biased region" description="Polar residues" evidence="5">
    <location>
        <begin position="205"/>
        <end position="233"/>
    </location>
</feature>
<feature type="region of interest" description="Disordered" evidence="5">
    <location>
        <begin position="1"/>
        <end position="42"/>
    </location>
</feature>
<dbReference type="InterPro" id="IPR038890">
    <property type="entry name" value="ZDBF2"/>
</dbReference>
<dbReference type="PANTHER" id="PTHR21639">
    <property type="entry name" value="DBF4-TYPE ZINC FINGER-CONTAINING PROTEIN 2"/>
    <property type="match status" value="1"/>
</dbReference>
<reference evidence="7" key="1">
    <citation type="submission" date="2022-02" db="EMBL/GenBank/DDBJ databases">
        <title>Atlantic sturgeon de novo genome assembly.</title>
        <authorList>
            <person name="Stock M."/>
            <person name="Klopp C."/>
            <person name="Guiguen Y."/>
            <person name="Cabau C."/>
            <person name="Parinello H."/>
            <person name="Santidrian Yebra-Pimentel E."/>
            <person name="Kuhl H."/>
            <person name="Dirks R.P."/>
            <person name="Guessner J."/>
            <person name="Wuertz S."/>
            <person name="Du K."/>
            <person name="Schartl M."/>
        </authorList>
    </citation>
    <scope>NUCLEOTIDE SEQUENCE</scope>
    <source>
        <strain evidence="7">STURGEONOMICS-FGT-2020</strain>
        <tissue evidence="7">Whole blood</tissue>
    </source>
</reference>
<dbReference type="InterPro" id="IPR006572">
    <property type="entry name" value="Znf_DBF"/>
</dbReference>
<dbReference type="Gene3D" id="6.10.250.3410">
    <property type="entry name" value="DBF zinc finger"/>
    <property type="match status" value="1"/>
</dbReference>
<feature type="compositionally biased region" description="Polar residues" evidence="5">
    <location>
        <begin position="240"/>
        <end position="253"/>
    </location>
</feature>
<dbReference type="GO" id="GO:0003676">
    <property type="term" value="F:nucleic acid binding"/>
    <property type="evidence" value="ECO:0007669"/>
    <property type="project" value="InterPro"/>
</dbReference>
<feature type="region of interest" description="Disordered" evidence="5">
    <location>
        <begin position="997"/>
        <end position="1046"/>
    </location>
</feature>
<feature type="region of interest" description="Disordered" evidence="5">
    <location>
        <begin position="859"/>
        <end position="983"/>
    </location>
</feature>
<feature type="compositionally biased region" description="Basic and acidic residues" evidence="5">
    <location>
        <begin position="18"/>
        <end position="28"/>
    </location>
</feature>
<feature type="region of interest" description="Disordered" evidence="5">
    <location>
        <begin position="178"/>
        <end position="253"/>
    </location>
</feature>
<name>A0AAD8DCH2_ACIOX</name>
<gene>
    <name evidence="7" type="primary">ZDBF2</name>
    <name evidence="7" type="ORF">AOXY_G12792</name>
</gene>
<feature type="compositionally biased region" description="Basic residues" evidence="5">
    <location>
        <begin position="1015"/>
        <end position="1028"/>
    </location>
</feature>
<evidence type="ECO:0000256" key="5">
    <source>
        <dbReference type="SAM" id="MobiDB-lite"/>
    </source>
</evidence>
<feature type="compositionally biased region" description="Basic and acidic residues" evidence="5">
    <location>
        <begin position="997"/>
        <end position="1014"/>
    </location>
</feature>
<proteinExistence type="predicted"/>
<dbReference type="EMBL" id="JAGXEW010000011">
    <property type="protein sequence ID" value="KAK1166224.1"/>
    <property type="molecule type" value="Genomic_DNA"/>
</dbReference>
<feature type="region of interest" description="Disordered" evidence="5">
    <location>
        <begin position="140"/>
        <end position="160"/>
    </location>
</feature>
<comment type="caution">
    <text evidence="7">The sequence shown here is derived from an EMBL/GenBank/DDBJ whole genome shotgun (WGS) entry which is preliminary data.</text>
</comment>
<evidence type="ECO:0000259" key="6">
    <source>
        <dbReference type="PROSITE" id="PS51265"/>
    </source>
</evidence>
<evidence type="ECO:0000256" key="3">
    <source>
        <dbReference type="ARBA" id="ARBA00022833"/>
    </source>
</evidence>
<dbReference type="SMART" id="SM00586">
    <property type="entry name" value="ZnF_DBF"/>
    <property type="match status" value="1"/>
</dbReference>
<evidence type="ECO:0000313" key="7">
    <source>
        <dbReference type="EMBL" id="KAK1166224.1"/>
    </source>
</evidence>
<dbReference type="Proteomes" id="UP001230051">
    <property type="component" value="Unassembled WGS sequence"/>
</dbReference>
<dbReference type="InterPro" id="IPR038545">
    <property type="entry name" value="Znf_DBF_sf"/>
</dbReference>
<feature type="compositionally biased region" description="Basic residues" evidence="5">
    <location>
        <begin position="864"/>
        <end position="876"/>
    </location>
</feature>
<evidence type="ECO:0000256" key="4">
    <source>
        <dbReference type="PROSITE-ProRule" id="PRU00600"/>
    </source>
</evidence>
<feature type="compositionally biased region" description="Basic and acidic residues" evidence="5">
    <location>
        <begin position="906"/>
        <end position="917"/>
    </location>
</feature>
<keyword evidence="1" id="KW-0479">Metal-binding</keyword>
<keyword evidence="2 4" id="KW-0863">Zinc-finger</keyword>
<feature type="compositionally biased region" description="Basic residues" evidence="5">
    <location>
        <begin position="931"/>
        <end position="950"/>
    </location>
</feature>
<evidence type="ECO:0000313" key="8">
    <source>
        <dbReference type="Proteomes" id="UP001230051"/>
    </source>
</evidence>
<dbReference type="PANTHER" id="PTHR21639:SF5">
    <property type="entry name" value="DBF4-TYPE ZINC FINGER-CONTAINING PROTEIN 2"/>
    <property type="match status" value="1"/>
</dbReference>
<feature type="compositionally biased region" description="Polar residues" evidence="5">
    <location>
        <begin position="187"/>
        <end position="196"/>
    </location>
</feature>